<proteinExistence type="predicted"/>
<reference evidence="2" key="1">
    <citation type="journal article" date="2022" name="Mol. Ecol. Resour.">
        <title>The genomes of chicory, endive, great burdock and yacon provide insights into Asteraceae palaeo-polyploidization history and plant inulin production.</title>
        <authorList>
            <person name="Fan W."/>
            <person name="Wang S."/>
            <person name="Wang H."/>
            <person name="Wang A."/>
            <person name="Jiang F."/>
            <person name="Liu H."/>
            <person name="Zhao H."/>
            <person name="Xu D."/>
            <person name="Zhang Y."/>
        </authorList>
    </citation>
    <scope>NUCLEOTIDE SEQUENCE [LARGE SCALE GENOMIC DNA]</scope>
    <source>
        <strain evidence="2">cv. Punajuju</strain>
    </source>
</reference>
<protein>
    <submittedName>
        <fullName evidence="1">Uncharacterized protein</fullName>
    </submittedName>
</protein>
<dbReference type="EMBL" id="CM042012">
    <property type="protein sequence ID" value="KAI3751069.1"/>
    <property type="molecule type" value="Genomic_DNA"/>
</dbReference>
<organism evidence="1 2">
    <name type="scientific">Cichorium intybus</name>
    <name type="common">Chicory</name>
    <dbReference type="NCBI Taxonomy" id="13427"/>
    <lineage>
        <taxon>Eukaryota</taxon>
        <taxon>Viridiplantae</taxon>
        <taxon>Streptophyta</taxon>
        <taxon>Embryophyta</taxon>
        <taxon>Tracheophyta</taxon>
        <taxon>Spermatophyta</taxon>
        <taxon>Magnoliopsida</taxon>
        <taxon>eudicotyledons</taxon>
        <taxon>Gunneridae</taxon>
        <taxon>Pentapetalae</taxon>
        <taxon>asterids</taxon>
        <taxon>campanulids</taxon>
        <taxon>Asterales</taxon>
        <taxon>Asteraceae</taxon>
        <taxon>Cichorioideae</taxon>
        <taxon>Cichorieae</taxon>
        <taxon>Cichoriinae</taxon>
        <taxon>Cichorium</taxon>
    </lineage>
</organism>
<gene>
    <name evidence="1" type="ORF">L2E82_22094</name>
</gene>
<sequence length="293" mass="32968">MLLQEHTIEAARAYDKAAIKCNGREAVTNLEPSLYNCEPTSVTVTDNGEPEVIMVEMNSKQLTSFATYQAKIEGVLFGKLTPCATTIALLCLDLIPLLSVWLLIIPFITFWIWRLSFVLGSNTRGHSECKAPHSSWSWSICCNDGRLKPQRSINISSAVSRLVKSNSQNHIVLERVDKSESIKFSSILDLRISDGIDTVTVLEDKIKVMGCDWAVILVATSSSFEDPFTKPSDSNRKPNSESLNTLNSLKDFSYEQLYARHRRERNTMVTSERELQSLFAYFLFDTLDGGIRL</sequence>
<evidence type="ECO:0000313" key="1">
    <source>
        <dbReference type="EMBL" id="KAI3751069.1"/>
    </source>
</evidence>
<accession>A0ACB9DWQ2</accession>
<keyword evidence="2" id="KW-1185">Reference proteome</keyword>
<dbReference type="Proteomes" id="UP001055811">
    <property type="component" value="Linkage Group LG04"/>
</dbReference>
<name>A0ACB9DWQ2_CICIN</name>
<evidence type="ECO:0000313" key="2">
    <source>
        <dbReference type="Proteomes" id="UP001055811"/>
    </source>
</evidence>
<comment type="caution">
    <text evidence="1">The sequence shown here is derived from an EMBL/GenBank/DDBJ whole genome shotgun (WGS) entry which is preliminary data.</text>
</comment>
<reference evidence="1 2" key="2">
    <citation type="journal article" date="2022" name="Mol. Ecol. Resour.">
        <title>The genomes of chicory, endive, great burdock and yacon provide insights into Asteraceae paleo-polyploidization history and plant inulin production.</title>
        <authorList>
            <person name="Fan W."/>
            <person name="Wang S."/>
            <person name="Wang H."/>
            <person name="Wang A."/>
            <person name="Jiang F."/>
            <person name="Liu H."/>
            <person name="Zhao H."/>
            <person name="Xu D."/>
            <person name="Zhang Y."/>
        </authorList>
    </citation>
    <scope>NUCLEOTIDE SEQUENCE [LARGE SCALE GENOMIC DNA]</scope>
    <source>
        <strain evidence="2">cv. Punajuju</strain>
        <tissue evidence="1">Leaves</tissue>
    </source>
</reference>